<keyword evidence="1" id="KW-0479">Metal-binding</keyword>
<dbReference type="GO" id="GO:0061630">
    <property type="term" value="F:ubiquitin protein ligase activity"/>
    <property type="evidence" value="ECO:0007669"/>
    <property type="project" value="TreeGrafter"/>
</dbReference>
<dbReference type="AlphaFoldDB" id="A0A8X8ZUA2"/>
<dbReference type="Pfam" id="PF14599">
    <property type="entry name" value="zinc_ribbon_6"/>
    <property type="match status" value="1"/>
</dbReference>
<dbReference type="PANTHER" id="PTHR21319:SF58">
    <property type="entry name" value="E3 UBIQUITIN-PROTEIN LIGASE RZFP34"/>
    <property type="match status" value="1"/>
</dbReference>
<evidence type="ECO:0000256" key="2">
    <source>
        <dbReference type="ARBA" id="ARBA00022771"/>
    </source>
</evidence>
<dbReference type="PROSITE" id="PS51266">
    <property type="entry name" value="ZF_CHY"/>
    <property type="match status" value="1"/>
</dbReference>
<evidence type="ECO:0000256" key="1">
    <source>
        <dbReference type="ARBA" id="ARBA00022723"/>
    </source>
</evidence>
<evidence type="ECO:0008006" key="11">
    <source>
        <dbReference type="Google" id="ProtNLM"/>
    </source>
</evidence>
<dbReference type="GO" id="GO:0008270">
    <property type="term" value="F:zinc ion binding"/>
    <property type="evidence" value="ECO:0007669"/>
    <property type="project" value="UniProtKB-KW"/>
</dbReference>
<keyword evidence="3" id="KW-0862">Zinc</keyword>
<evidence type="ECO:0000259" key="7">
    <source>
        <dbReference type="PROSITE" id="PS51270"/>
    </source>
</evidence>
<feature type="domain" description="RING-type" evidence="5">
    <location>
        <begin position="157"/>
        <end position="200"/>
    </location>
</feature>
<feature type="domain" description="CHY-type" evidence="6">
    <location>
        <begin position="26"/>
        <end position="90"/>
    </location>
</feature>
<dbReference type="GO" id="GO:0005634">
    <property type="term" value="C:nucleus"/>
    <property type="evidence" value="ECO:0007669"/>
    <property type="project" value="TreeGrafter"/>
</dbReference>
<protein>
    <recommendedName>
        <fullName evidence="11">RING finger and CHY zinc finger domain-containing protein 1</fullName>
    </recommendedName>
</protein>
<dbReference type="PANTHER" id="PTHR21319">
    <property type="entry name" value="RING FINGER AND CHY ZINC FINGER DOMAIN-CONTAINING PROTEIN 1"/>
    <property type="match status" value="1"/>
</dbReference>
<evidence type="ECO:0000259" key="6">
    <source>
        <dbReference type="PROSITE" id="PS51266"/>
    </source>
</evidence>
<dbReference type="Gene3D" id="3.30.40.10">
    <property type="entry name" value="Zinc/RING finger domain, C3HC4 (zinc finger)"/>
    <property type="match status" value="1"/>
</dbReference>
<organism evidence="9">
    <name type="scientific">Salvia splendens</name>
    <name type="common">Scarlet sage</name>
    <dbReference type="NCBI Taxonomy" id="180675"/>
    <lineage>
        <taxon>Eukaryota</taxon>
        <taxon>Viridiplantae</taxon>
        <taxon>Streptophyta</taxon>
        <taxon>Embryophyta</taxon>
        <taxon>Tracheophyta</taxon>
        <taxon>Spermatophyta</taxon>
        <taxon>Magnoliopsida</taxon>
        <taxon>eudicotyledons</taxon>
        <taxon>Gunneridae</taxon>
        <taxon>Pentapetalae</taxon>
        <taxon>asterids</taxon>
        <taxon>lamiids</taxon>
        <taxon>Lamiales</taxon>
        <taxon>Lamiaceae</taxon>
        <taxon>Nepetoideae</taxon>
        <taxon>Mentheae</taxon>
        <taxon>Salviinae</taxon>
        <taxon>Salvia</taxon>
        <taxon>Salvia subgen. Calosphace</taxon>
        <taxon>core Calosphace</taxon>
    </lineage>
</organism>
<dbReference type="SMART" id="SM00184">
    <property type="entry name" value="RING"/>
    <property type="match status" value="1"/>
</dbReference>
<sequence length="232" mass="26603">MCDFEEESAVALLDDLNEDGAIQLDFSSAKYGCKHYKRRCKIRAPCCDENDLEINPINRHDIPRHEVKKVICSICDTEQNVQQNCTNCGVCMGNYFCDKCKFFDDDVAKKQYHCDDCGICRTGGAENFVHCTKCGCCYASSIKDTHRCVERAMHHNCAVCFEYLFDSTKNITVLPCGHTIHFECVREMKLHHRYSCPVCSKSIGDMSNAWRKLDEEIASTPMPEMYKDKKVR</sequence>
<name>A0A8X8ZUA2_SALSN</name>
<dbReference type="InterPro" id="IPR039512">
    <property type="entry name" value="RCHY1_zinc-ribbon"/>
</dbReference>
<dbReference type="PROSITE" id="PS51270">
    <property type="entry name" value="ZF_CTCHY"/>
    <property type="match status" value="1"/>
</dbReference>
<accession>A0A8X8ZUA2</accession>
<dbReference type="SUPFAM" id="SSF161219">
    <property type="entry name" value="CHY zinc finger-like"/>
    <property type="match status" value="1"/>
</dbReference>
<evidence type="ECO:0000313" key="9">
    <source>
        <dbReference type="EMBL" id="KAG6417342.1"/>
    </source>
</evidence>
<evidence type="ECO:0000313" key="8">
    <source>
        <dbReference type="EMBL" id="KAG6383793.1"/>
    </source>
</evidence>
<dbReference type="SUPFAM" id="SSF57850">
    <property type="entry name" value="RING/U-box"/>
    <property type="match status" value="1"/>
</dbReference>
<dbReference type="GO" id="GO:0006511">
    <property type="term" value="P:ubiquitin-dependent protein catabolic process"/>
    <property type="evidence" value="ECO:0007669"/>
    <property type="project" value="TreeGrafter"/>
</dbReference>
<dbReference type="Pfam" id="PF05495">
    <property type="entry name" value="zf-CHY"/>
    <property type="match status" value="1"/>
</dbReference>
<proteinExistence type="predicted"/>
<keyword evidence="10" id="KW-1185">Reference proteome</keyword>
<dbReference type="InterPro" id="IPR008913">
    <property type="entry name" value="Znf_CHY"/>
</dbReference>
<dbReference type="InterPro" id="IPR017921">
    <property type="entry name" value="Znf_CTCHY"/>
</dbReference>
<dbReference type="PROSITE" id="PS50089">
    <property type="entry name" value="ZF_RING_2"/>
    <property type="match status" value="1"/>
</dbReference>
<feature type="domain" description="CTCHY-type" evidence="7">
    <location>
        <begin position="92"/>
        <end position="156"/>
    </location>
</feature>
<evidence type="ECO:0000313" key="10">
    <source>
        <dbReference type="Proteomes" id="UP000298416"/>
    </source>
</evidence>
<keyword evidence="2 4" id="KW-0863">Zinc-finger</keyword>
<dbReference type="Pfam" id="PF13639">
    <property type="entry name" value="zf-RING_2"/>
    <property type="match status" value="1"/>
</dbReference>
<dbReference type="InterPro" id="IPR001841">
    <property type="entry name" value="Znf_RING"/>
</dbReference>
<dbReference type="Proteomes" id="UP000298416">
    <property type="component" value="Unassembled WGS sequence"/>
</dbReference>
<dbReference type="InterPro" id="IPR037274">
    <property type="entry name" value="Znf_CHY_sf"/>
</dbReference>
<evidence type="ECO:0000259" key="5">
    <source>
        <dbReference type="PROSITE" id="PS50089"/>
    </source>
</evidence>
<evidence type="ECO:0000256" key="3">
    <source>
        <dbReference type="ARBA" id="ARBA00022833"/>
    </source>
</evidence>
<gene>
    <name evidence="9" type="ORF">SASPL_119496</name>
    <name evidence="8" type="ORF">SASPL_156437</name>
</gene>
<dbReference type="EMBL" id="PNBA02000007">
    <property type="protein sequence ID" value="KAG6417342.1"/>
    <property type="molecule type" value="Genomic_DNA"/>
</dbReference>
<dbReference type="GO" id="GO:0016567">
    <property type="term" value="P:protein ubiquitination"/>
    <property type="evidence" value="ECO:0007669"/>
    <property type="project" value="TreeGrafter"/>
</dbReference>
<evidence type="ECO:0000256" key="4">
    <source>
        <dbReference type="PROSITE-ProRule" id="PRU00601"/>
    </source>
</evidence>
<dbReference type="InterPro" id="IPR037275">
    <property type="entry name" value="Znf_CTCHY_sf"/>
</dbReference>
<reference evidence="9" key="2">
    <citation type="submission" date="2020-08" db="EMBL/GenBank/DDBJ databases">
        <title>Plant Genome Project.</title>
        <authorList>
            <person name="Zhang R.-G."/>
        </authorList>
    </citation>
    <scope>NUCLEOTIDE SEQUENCE</scope>
    <source>
        <strain evidence="9">Huo1</strain>
        <tissue evidence="9">Leaf</tissue>
    </source>
</reference>
<comment type="caution">
    <text evidence="9">The sequence shown here is derived from an EMBL/GenBank/DDBJ whole genome shotgun (WGS) entry which is preliminary data.</text>
</comment>
<dbReference type="EMBL" id="PNBA02000390">
    <property type="protein sequence ID" value="KAG6383793.1"/>
    <property type="molecule type" value="Genomic_DNA"/>
</dbReference>
<dbReference type="InterPro" id="IPR013083">
    <property type="entry name" value="Znf_RING/FYVE/PHD"/>
</dbReference>
<dbReference type="SUPFAM" id="SSF161245">
    <property type="entry name" value="Zinc hairpin stack"/>
    <property type="match status" value="1"/>
</dbReference>
<reference evidence="9" key="1">
    <citation type="submission" date="2018-01" db="EMBL/GenBank/DDBJ databases">
        <authorList>
            <person name="Mao J.F."/>
        </authorList>
    </citation>
    <scope>NUCLEOTIDE SEQUENCE</scope>
    <source>
        <strain evidence="9">Huo1</strain>
        <tissue evidence="9">Leaf</tissue>
    </source>
</reference>